<keyword evidence="1" id="KW-0472">Membrane</keyword>
<dbReference type="AlphaFoldDB" id="F1ZDS0"/>
<evidence type="ECO:0000256" key="1">
    <source>
        <dbReference type="SAM" id="Phobius"/>
    </source>
</evidence>
<comment type="caution">
    <text evidence="2">The sequence shown here is derived from an EMBL/GenBank/DDBJ whole genome shotgun (WGS) entry which is preliminary data.</text>
</comment>
<dbReference type="RefSeq" id="WP_008071778.1">
    <property type="nucleotide sequence ID" value="NZ_AQWK01000004.1"/>
</dbReference>
<reference evidence="2 3" key="1">
    <citation type="journal article" date="2012" name="J. Bacteriol.">
        <title>Draft Genome Sequence of Novosphingobium nitrogenifigens Y88T.</title>
        <authorList>
            <person name="Strabala T.J."/>
            <person name="Macdonald L."/>
            <person name="Liu V."/>
            <person name="Smit A.M."/>
        </authorList>
    </citation>
    <scope>NUCLEOTIDE SEQUENCE [LARGE SCALE GENOMIC DNA]</scope>
    <source>
        <strain evidence="2 3">DSM 19370</strain>
    </source>
</reference>
<dbReference type="eggNOG" id="ENOG502ZRQ1">
    <property type="taxonomic scope" value="Bacteria"/>
</dbReference>
<name>F1ZDS0_9SPHN</name>
<dbReference type="OrthoDB" id="7391222at2"/>
<keyword evidence="3" id="KW-1185">Reference proteome</keyword>
<dbReference type="EMBL" id="AEWJ01000067">
    <property type="protein sequence ID" value="EGD57243.1"/>
    <property type="molecule type" value="Genomic_DNA"/>
</dbReference>
<feature type="transmembrane region" description="Helical" evidence="1">
    <location>
        <begin position="20"/>
        <end position="42"/>
    </location>
</feature>
<evidence type="ECO:0000313" key="2">
    <source>
        <dbReference type="EMBL" id="EGD57243.1"/>
    </source>
</evidence>
<evidence type="ECO:0000313" key="3">
    <source>
        <dbReference type="Proteomes" id="UP000004728"/>
    </source>
</evidence>
<protein>
    <submittedName>
        <fullName evidence="2">Uncharacterized protein</fullName>
    </submittedName>
</protein>
<keyword evidence="1" id="KW-1133">Transmembrane helix</keyword>
<organism evidence="2 3">
    <name type="scientific">Novosphingobium nitrogenifigens DSM 19370</name>
    <dbReference type="NCBI Taxonomy" id="983920"/>
    <lineage>
        <taxon>Bacteria</taxon>
        <taxon>Pseudomonadati</taxon>
        <taxon>Pseudomonadota</taxon>
        <taxon>Alphaproteobacteria</taxon>
        <taxon>Sphingomonadales</taxon>
        <taxon>Sphingomonadaceae</taxon>
        <taxon>Novosphingobium</taxon>
    </lineage>
</organism>
<dbReference type="STRING" id="983920.Y88_3551"/>
<dbReference type="Proteomes" id="UP000004728">
    <property type="component" value="Unassembled WGS sequence"/>
</dbReference>
<accession>F1ZDS0</accession>
<sequence>MSGKLAETVTALVARPDIGPALIVAAETVAGLLLILAVYGLARALRLGGDIRIADRAHAIRLADEAIAGFDAVDVTLDRARIGALVRNAAGRVMLIRRHGCHFVGRELTSHEGIRLDRQYLTLETGDRRFGLLTLDLGPDAQTWAASLRRIGDSQRGGRA</sequence>
<proteinExistence type="predicted"/>
<keyword evidence="1" id="KW-0812">Transmembrane</keyword>
<dbReference type="HOGENOM" id="CLU_156471_0_0_5"/>
<gene>
    <name evidence="2" type="ORF">Y88_3551</name>
</gene>
<dbReference type="InParanoid" id="F1ZDS0"/>